<reference evidence="7" key="1">
    <citation type="submission" date="2022-11" db="EMBL/GenBank/DDBJ databases">
        <title>Minimal conservation of predation-associated metabolite biosynthetic gene clusters underscores biosynthetic potential of Myxococcota including descriptions for ten novel species: Archangium lansinium sp. nov., Myxococcus landrumus sp. nov., Nannocystis bai.</title>
        <authorList>
            <person name="Ahearne A."/>
            <person name="Stevens C."/>
            <person name="Phillips K."/>
        </authorList>
    </citation>
    <scope>NUCLEOTIDE SEQUENCE</scope>
    <source>
        <strain evidence="7">Na p29</strain>
    </source>
</reference>
<dbReference type="Pfam" id="PF03544">
    <property type="entry name" value="TonB_C"/>
    <property type="match status" value="1"/>
</dbReference>
<dbReference type="RefSeq" id="WP_267775545.1">
    <property type="nucleotide sequence ID" value="NZ_JAPNKE010000002.1"/>
</dbReference>
<keyword evidence="2" id="KW-0812">Transmembrane</keyword>
<dbReference type="EMBL" id="JAPNKE010000002">
    <property type="protein sequence ID" value="MCY1012213.1"/>
    <property type="molecule type" value="Genomic_DNA"/>
</dbReference>
<dbReference type="NCBIfam" id="TIGR01352">
    <property type="entry name" value="tonB_Cterm"/>
    <property type="match status" value="1"/>
</dbReference>
<gene>
    <name evidence="7" type="ORF">OV079_43085</name>
</gene>
<evidence type="ECO:0000313" key="7">
    <source>
        <dbReference type="EMBL" id="MCY1012213.1"/>
    </source>
</evidence>
<evidence type="ECO:0000256" key="3">
    <source>
        <dbReference type="ARBA" id="ARBA00022989"/>
    </source>
</evidence>
<evidence type="ECO:0000259" key="6">
    <source>
        <dbReference type="PROSITE" id="PS52015"/>
    </source>
</evidence>
<keyword evidence="8" id="KW-1185">Reference proteome</keyword>
<name>A0A9X3F5X5_9BACT</name>
<dbReference type="GO" id="GO:0055085">
    <property type="term" value="P:transmembrane transport"/>
    <property type="evidence" value="ECO:0007669"/>
    <property type="project" value="InterPro"/>
</dbReference>
<dbReference type="GO" id="GO:0016020">
    <property type="term" value="C:membrane"/>
    <property type="evidence" value="ECO:0007669"/>
    <property type="project" value="UniProtKB-SubCell"/>
</dbReference>
<evidence type="ECO:0000256" key="2">
    <source>
        <dbReference type="ARBA" id="ARBA00022692"/>
    </source>
</evidence>
<sequence>MDASQTTTSGNSGVKITPGTPGGTPGGTGSPESKGKGGSPKGTPGGTGDGGPTWEPRGELYIRELPAVVNVPQEQCPAVQKLGIEGVVILTVQVRRDGTVKDVKIAKDIGHGCGKIATKALRKAKFRPAIATNGQPADFELRYEYEFQLGD</sequence>
<comment type="subcellular location">
    <subcellularLocation>
        <location evidence="1">Membrane</location>
        <topology evidence="1">Single-pass membrane protein</topology>
    </subcellularLocation>
</comment>
<dbReference type="InterPro" id="IPR006260">
    <property type="entry name" value="TonB/TolA_C"/>
</dbReference>
<feature type="domain" description="TonB C-terminal" evidence="6">
    <location>
        <begin position="60"/>
        <end position="151"/>
    </location>
</feature>
<accession>A0A9X3F5X5</accession>
<feature type="compositionally biased region" description="Gly residues" evidence="5">
    <location>
        <begin position="36"/>
        <end position="51"/>
    </location>
</feature>
<feature type="compositionally biased region" description="Gly residues" evidence="5">
    <location>
        <begin position="20"/>
        <end position="29"/>
    </location>
</feature>
<dbReference type="InterPro" id="IPR037682">
    <property type="entry name" value="TonB_C"/>
</dbReference>
<dbReference type="SUPFAM" id="SSF74653">
    <property type="entry name" value="TolA/TonB C-terminal domain"/>
    <property type="match status" value="1"/>
</dbReference>
<evidence type="ECO:0000256" key="1">
    <source>
        <dbReference type="ARBA" id="ARBA00004167"/>
    </source>
</evidence>
<dbReference type="AlphaFoldDB" id="A0A9X3F5X5"/>
<comment type="caution">
    <text evidence="7">The sequence shown here is derived from an EMBL/GenBank/DDBJ whole genome shotgun (WGS) entry which is preliminary data.</text>
</comment>
<evidence type="ECO:0000256" key="5">
    <source>
        <dbReference type="SAM" id="MobiDB-lite"/>
    </source>
</evidence>
<evidence type="ECO:0000256" key="4">
    <source>
        <dbReference type="ARBA" id="ARBA00023136"/>
    </source>
</evidence>
<dbReference type="PROSITE" id="PS52015">
    <property type="entry name" value="TONB_CTD"/>
    <property type="match status" value="1"/>
</dbReference>
<keyword evidence="3" id="KW-1133">Transmembrane helix</keyword>
<dbReference type="Gene3D" id="3.30.1150.10">
    <property type="match status" value="1"/>
</dbReference>
<proteinExistence type="predicted"/>
<protein>
    <submittedName>
        <fullName evidence="7">Energy transducer TonB</fullName>
    </submittedName>
</protein>
<evidence type="ECO:0000313" key="8">
    <source>
        <dbReference type="Proteomes" id="UP001150924"/>
    </source>
</evidence>
<dbReference type="Proteomes" id="UP001150924">
    <property type="component" value="Unassembled WGS sequence"/>
</dbReference>
<feature type="compositionally biased region" description="Polar residues" evidence="5">
    <location>
        <begin position="1"/>
        <end position="14"/>
    </location>
</feature>
<organism evidence="7 8">
    <name type="scientific">Nannocystis pusilla</name>
    <dbReference type="NCBI Taxonomy" id="889268"/>
    <lineage>
        <taxon>Bacteria</taxon>
        <taxon>Pseudomonadati</taxon>
        <taxon>Myxococcota</taxon>
        <taxon>Polyangia</taxon>
        <taxon>Nannocystales</taxon>
        <taxon>Nannocystaceae</taxon>
        <taxon>Nannocystis</taxon>
    </lineage>
</organism>
<feature type="region of interest" description="Disordered" evidence="5">
    <location>
        <begin position="1"/>
        <end position="57"/>
    </location>
</feature>
<keyword evidence="4" id="KW-0472">Membrane</keyword>